<dbReference type="Proteomes" id="UP001066276">
    <property type="component" value="Chromosome 6"/>
</dbReference>
<organism evidence="1 2">
    <name type="scientific">Pleurodeles waltl</name>
    <name type="common">Iberian ribbed newt</name>
    <dbReference type="NCBI Taxonomy" id="8319"/>
    <lineage>
        <taxon>Eukaryota</taxon>
        <taxon>Metazoa</taxon>
        <taxon>Chordata</taxon>
        <taxon>Craniata</taxon>
        <taxon>Vertebrata</taxon>
        <taxon>Euteleostomi</taxon>
        <taxon>Amphibia</taxon>
        <taxon>Batrachia</taxon>
        <taxon>Caudata</taxon>
        <taxon>Salamandroidea</taxon>
        <taxon>Salamandridae</taxon>
        <taxon>Pleurodelinae</taxon>
        <taxon>Pleurodeles</taxon>
    </lineage>
</organism>
<sequence>MENIICCLRPSLPRGTPVGSYWDKMREKYCNPPIADTLSRRLQSTPCDLNESQAGTRLGARSRDLILGASWCLVTTQFTLNSKVKQCARNDTASRQIPTEP</sequence>
<protein>
    <submittedName>
        <fullName evidence="1">Uncharacterized protein</fullName>
    </submittedName>
</protein>
<proteinExistence type="predicted"/>
<evidence type="ECO:0000313" key="1">
    <source>
        <dbReference type="EMBL" id="KAJ1144017.1"/>
    </source>
</evidence>
<keyword evidence="2" id="KW-1185">Reference proteome</keyword>
<reference evidence="1" key="1">
    <citation type="journal article" date="2022" name="bioRxiv">
        <title>Sequencing and chromosome-scale assembly of the giantPleurodeles waltlgenome.</title>
        <authorList>
            <person name="Brown T."/>
            <person name="Elewa A."/>
            <person name="Iarovenko S."/>
            <person name="Subramanian E."/>
            <person name="Araus A.J."/>
            <person name="Petzold A."/>
            <person name="Susuki M."/>
            <person name="Suzuki K.-i.T."/>
            <person name="Hayashi T."/>
            <person name="Toyoda A."/>
            <person name="Oliveira C."/>
            <person name="Osipova E."/>
            <person name="Leigh N.D."/>
            <person name="Simon A."/>
            <person name="Yun M.H."/>
        </authorList>
    </citation>
    <scope>NUCLEOTIDE SEQUENCE</scope>
    <source>
        <strain evidence="1">20211129_DDA</strain>
        <tissue evidence="1">Liver</tissue>
    </source>
</reference>
<dbReference type="EMBL" id="JANPWB010000010">
    <property type="protein sequence ID" value="KAJ1144017.1"/>
    <property type="molecule type" value="Genomic_DNA"/>
</dbReference>
<accession>A0AAV7QX57</accession>
<comment type="caution">
    <text evidence="1">The sequence shown here is derived from an EMBL/GenBank/DDBJ whole genome shotgun (WGS) entry which is preliminary data.</text>
</comment>
<name>A0AAV7QX57_PLEWA</name>
<dbReference type="AlphaFoldDB" id="A0AAV7QX57"/>
<gene>
    <name evidence="1" type="ORF">NDU88_010319</name>
</gene>
<evidence type="ECO:0000313" key="2">
    <source>
        <dbReference type="Proteomes" id="UP001066276"/>
    </source>
</evidence>